<evidence type="ECO:0000256" key="1">
    <source>
        <dbReference type="ARBA" id="ARBA00004328"/>
    </source>
</evidence>
<dbReference type="RefSeq" id="WP_058918432.1">
    <property type="nucleotide sequence ID" value="NZ_JBHSQC010000025.1"/>
</dbReference>
<evidence type="ECO:0000313" key="5">
    <source>
        <dbReference type="Proteomes" id="UP001597285"/>
    </source>
</evidence>
<keyword evidence="5" id="KW-1185">Reference proteome</keyword>
<reference evidence="5" key="1">
    <citation type="journal article" date="2019" name="Int. J. Syst. Evol. Microbiol.">
        <title>The Global Catalogue of Microorganisms (GCM) 10K type strain sequencing project: providing services to taxonomists for standard genome sequencing and annotation.</title>
        <authorList>
            <consortium name="The Broad Institute Genomics Platform"/>
            <consortium name="The Broad Institute Genome Sequencing Center for Infectious Disease"/>
            <person name="Wu L."/>
            <person name="Ma J."/>
        </authorList>
    </citation>
    <scope>NUCLEOTIDE SEQUENCE [LARGE SCALE GENOMIC DNA]</scope>
    <source>
        <strain evidence="5">KCTC 42143</strain>
    </source>
</reference>
<evidence type="ECO:0000259" key="3">
    <source>
        <dbReference type="Pfam" id="PF05065"/>
    </source>
</evidence>
<dbReference type="Proteomes" id="UP001597285">
    <property type="component" value="Unassembled WGS sequence"/>
</dbReference>
<gene>
    <name evidence="4" type="ORF">ACFSBK_05835</name>
</gene>
<feature type="coiled-coil region" evidence="2">
    <location>
        <begin position="6"/>
        <end position="56"/>
    </location>
</feature>
<protein>
    <submittedName>
        <fullName evidence="4">Phage major capsid protein</fullName>
    </submittedName>
</protein>
<feature type="domain" description="Phage capsid-like C-terminal" evidence="3">
    <location>
        <begin position="172"/>
        <end position="387"/>
    </location>
</feature>
<dbReference type="SUPFAM" id="SSF56563">
    <property type="entry name" value="Major capsid protein gp5"/>
    <property type="match status" value="1"/>
</dbReference>
<name>A0ABW4NLQ4_9LACT</name>
<dbReference type="InterPro" id="IPR024455">
    <property type="entry name" value="Phage_capsid"/>
</dbReference>
<proteinExistence type="predicted"/>
<keyword evidence="2" id="KW-0175">Coiled coil</keyword>
<dbReference type="InterPro" id="IPR054612">
    <property type="entry name" value="Phage_capsid-like_C"/>
</dbReference>
<evidence type="ECO:0000313" key="4">
    <source>
        <dbReference type="EMBL" id="MFD1799369.1"/>
    </source>
</evidence>
<comment type="caution">
    <text evidence="4">The sequence shown here is derived from an EMBL/GenBank/DDBJ whole genome shotgun (WGS) entry which is preliminary data.</text>
</comment>
<organism evidence="4 5">
    <name type="scientific">Carnobacterium antarcticum</name>
    <dbReference type="NCBI Taxonomy" id="2126436"/>
    <lineage>
        <taxon>Bacteria</taxon>
        <taxon>Bacillati</taxon>
        <taxon>Bacillota</taxon>
        <taxon>Bacilli</taxon>
        <taxon>Lactobacillales</taxon>
        <taxon>Carnobacteriaceae</taxon>
        <taxon>Carnobacterium</taxon>
    </lineage>
</organism>
<accession>A0ABW4NLQ4</accession>
<sequence length="399" mass="44105">MFNEKVEALKANIKELSATINTQKGEITAKLNAEDLEGAKNIKDLREENKAKLETEKATLATYEAALEPDGVSNESDGTKKVVGDPTDEYRNAINNFIRTKGYDVNGLKMEGKDEAIVPYSVIKNEITPTTDGIVKQDTKLVTSDDTSYIPSHEVNTVVDLKRFTRLIPAKKGKGSYPVLKSATTKMISVAELEKNPKLAKPEFDNVDWTVLTYRGAIPLSQESIDDADVDLISLVNENVNEIKLNTTNSAVATVMKTFTAKNISDLDDLKAIQNVELDPAYVISYVVSQSFYQFLDTVKDGNGRYLLQDSIISPTGKVFSGHPIFVIKDEEFGAAGDSKAWVGDMKRAILFADRKNLGLRWADNEIYGQYLQAVTRFDVKVADKKAGFFLTYTAPVGE</sequence>
<dbReference type="Pfam" id="PF05065">
    <property type="entry name" value="Phage_capsid"/>
    <property type="match status" value="1"/>
</dbReference>
<evidence type="ECO:0000256" key="2">
    <source>
        <dbReference type="SAM" id="Coils"/>
    </source>
</evidence>
<dbReference type="EMBL" id="JBHUFF010000013">
    <property type="protein sequence ID" value="MFD1799369.1"/>
    <property type="molecule type" value="Genomic_DNA"/>
</dbReference>
<dbReference type="NCBIfam" id="TIGR01554">
    <property type="entry name" value="major_cap_HK97"/>
    <property type="match status" value="1"/>
</dbReference>
<comment type="subcellular location">
    <subcellularLocation>
        <location evidence="1">Virion</location>
    </subcellularLocation>
</comment>